<feature type="region of interest" description="Disordered" evidence="2">
    <location>
        <begin position="554"/>
        <end position="610"/>
    </location>
</feature>
<feature type="region of interest" description="Disordered" evidence="2">
    <location>
        <begin position="118"/>
        <end position="169"/>
    </location>
</feature>
<gene>
    <name evidence="4" type="ORF">BGZ80_000827</name>
</gene>
<dbReference type="SUPFAM" id="SSF103657">
    <property type="entry name" value="BAR/IMD domain-like"/>
    <property type="match status" value="1"/>
</dbReference>
<reference evidence="4" key="1">
    <citation type="journal article" date="2020" name="Fungal Divers.">
        <title>Resolving the Mortierellaceae phylogeny through synthesis of multi-gene phylogenetics and phylogenomics.</title>
        <authorList>
            <person name="Vandepol N."/>
            <person name="Liber J."/>
            <person name="Desiro A."/>
            <person name="Na H."/>
            <person name="Kennedy M."/>
            <person name="Barry K."/>
            <person name="Grigoriev I.V."/>
            <person name="Miller A.N."/>
            <person name="O'Donnell K."/>
            <person name="Stajich J.E."/>
            <person name="Bonito G."/>
        </authorList>
    </citation>
    <scope>NUCLEOTIDE SEQUENCE</scope>
    <source>
        <strain evidence="4">NRRL 2769</strain>
    </source>
</reference>
<dbReference type="InterPro" id="IPR027267">
    <property type="entry name" value="AH/BAR_dom_sf"/>
</dbReference>
<comment type="caution">
    <text evidence="4">The sequence shown here is derived from an EMBL/GenBank/DDBJ whole genome shotgun (WGS) entry which is preliminary data.</text>
</comment>
<evidence type="ECO:0000256" key="1">
    <source>
        <dbReference type="ARBA" id="ARBA00022553"/>
    </source>
</evidence>
<feature type="domain" description="PH" evidence="3">
    <location>
        <begin position="443"/>
        <end position="551"/>
    </location>
</feature>
<feature type="compositionally biased region" description="Low complexity" evidence="2">
    <location>
        <begin position="32"/>
        <end position="60"/>
    </location>
</feature>
<evidence type="ECO:0000313" key="4">
    <source>
        <dbReference type="EMBL" id="KAG0011241.1"/>
    </source>
</evidence>
<dbReference type="PROSITE" id="PS50003">
    <property type="entry name" value="PH_DOMAIN"/>
    <property type="match status" value="1"/>
</dbReference>
<keyword evidence="1" id="KW-0597">Phosphoprotein</keyword>
<dbReference type="InterPro" id="IPR001849">
    <property type="entry name" value="PH_domain"/>
</dbReference>
<feature type="compositionally biased region" description="Pro residues" evidence="2">
    <location>
        <begin position="703"/>
        <end position="717"/>
    </location>
</feature>
<feature type="compositionally biased region" description="Low complexity" evidence="2">
    <location>
        <begin position="564"/>
        <end position="576"/>
    </location>
</feature>
<sequence length="820" mass="88487">MDLKKKSTLSKAFSRFRRKSASQPDSNSPPTAALESNSAEAAPSSQPAVAPSSEPAVAPSSEPPALPEKHITIDTKPTNLPAANDNGMSHLDDGHNIVTPPVSPLTSSMHPHVNTGMSHLSDSHNTVTPPISPLSSSMHPHENTAMSSESSTSNQVLSSTEGNNQEEGLNPADLLLSRLTAYRLVLKDLQKYFTEIVSIENGIAKAMHKASNTIVVPFKDGTQFMGKGGFQDVCIAIHNSTRVRGDQRASAARFVDETIVTSFRRLKKDIKAKIKNLKSDTNLYETRVYKEREATQERIGSLAKAIGLFENSGGHQLDMEKSHSDPYLLNLSLKRQLVKQVNEENLFARGLQQLQDQVMRFEKHIINEVKQILTSFAQYELGQSGTGFSQSWAPTEMALNVLQEDSEWTNFMERNHNRLFPSELVDANPEELDYPCKDSPFVSPIMSAHLSRQSSVLKNWKEGFFVLTLSGWLHVFASADFTKDSIPERSIYIPTATLGPHTEAGQKQHVFSLEGKGMGGLLHRESQTFTLRANSREEMLEWWNELSKRAHSSMVIQPGESQLSRSGSVKRSGSRASRTETPIAPNQEPIPGQSTQGEFENSQEMPGAEGVAPVAAATTAEGPINYGNEPVHAATSATANQAPSDVTPVANLGQAPVANAEQMPSANPVQVPAANAEQMPAGYPRQEPVANPEQMSTANPVQAPAPNPVQAPGPYPEQVPAANPVQAPAPNAEQVPAPNPGQAPAANPEQALAANPEQAPVTNPGQWPVANPEQVPVSNPGQWPVEDPEQAPVSKPALNSNGTGSTSSLNTRELPALPVH</sequence>
<feature type="region of interest" description="Disordered" evidence="2">
    <location>
        <begin position="657"/>
        <end position="820"/>
    </location>
</feature>
<feature type="compositionally biased region" description="Polar residues" evidence="2">
    <location>
        <begin position="592"/>
        <end position="604"/>
    </location>
</feature>
<keyword evidence="5" id="KW-1185">Reference proteome</keyword>
<dbReference type="PANTHER" id="PTHR31941">
    <property type="entry name" value="CYTOSKELETAL SIGNALING PROTEIN SLM1"/>
    <property type="match status" value="1"/>
</dbReference>
<dbReference type="InterPro" id="IPR046868">
    <property type="entry name" value="BAR_4"/>
</dbReference>
<feature type="compositionally biased region" description="Low complexity" evidence="2">
    <location>
        <begin position="718"/>
        <end position="757"/>
    </location>
</feature>
<feature type="compositionally biased region" description="Low complexity" evidence="2">
    <location>
        <begin position="798"/>
        <end position="811"/>
    </location>
</feature>
<protein>
    <recommendedName>
        <fullName evidence="3">PH domain-containing protein</fullName>
    </recommendedName>
</protein>
<dbReference type="EMBL" id="JAAAID010001182">
    <property type="protein sequence ID" value="KAG0011241.1"/>
    <property type="molecule type" value="Genomic_DNA"/>
</dbReference>
<dbReference type="InterPro" id="IPR046869">
    <property type="entry name" value="SLM1/RGC1-like_PH"/>
</dbReference>
<dbReference type="InterPro" id="IPR011993">
    <property type="entry name" value="PH-like_dom_sf"/>
</dbReference>
<evidence type="ECO:0000259" key="3">
    <source>
        <dbReference type="PROSITE" id="PS50003"/>
    </source>
</evidence>
<dbReference type="PANTHER" id="PTHR31941:SF1">
    <property type="entry name" value="CYTOSKELETAL SIGNALING PROTEIN SLM1"/>
    <property type="match status" value="1"/>
</dbReference>
<proteinExistence type="predicted"/>
<accession>A0A9P6MRW3</accession>
<feature type="region of interest" description="Disordered" evidence="2">
    <location>
        <begin position="1"/>
        <end position="92"/>
    </location>
</feature>
<dbReference type="SUPFAM" id="SSF50729">
    <property type="entry name" value="PH domain-like"/>
    <property type="match status" value="1"/>
</dbReference>
<dbReference type="Pfam" id="PF20399">
    <property type="entry name" value="PH_20"/>
    <property type="match status" value="1"/>
</dbReference>
<dbReference type="Gene3D" id="1.20.1270.60">
    <property type="entry name" value="Arfaptin homology (AH) domain/BAR domain"/>
    <property type="match status" value="1"/>
</dbReference>
<organism evidence="4 5">
    <name type="scientific">Entomortierella chlamydospora</name>
    <dbReference type="NCBI Taxonomy" id="101097"/>
    <lineage>
        <taxon>Eukaryota</taxon>
        <taxon>Fungi</taxon>
        <taxon>Fungi incertae sedis</taxon>
        <taxon>Mucoromycota</taxon>
        <taxon>Mortierellomycotina</taxon>
        <taxon>Mortierellomycetes</taxon>
        <taxon>Mortierellales</taxon>
        <taxon>Mortierellaceae</taxon>
        <taxon>Entomortierella</taxon>
    </lineage>
</organism>
<dbReference type="AlphaFoldDB" id="A0A9P6MRW3"/>
<name>A0A9P6MRW3_9FUNG</name>
<dbReference type="Pfam" id="PF20400">
    <property type="entry name" value="BAR_4"/>
    <property type="match status" value="1"/>
</dbReference>
<dbReference type="Gene3D" id="2.30.29.30">
    <property type="entry name" value="Pleckstrin-homology domain (PH domain)/Phosphotyrosine-binding domain (PTB)"/>
    <property type="match status" value="1"/>
</dbReference>
<dbReference type="Proteomes" id="UP000703661">
    <property type="component" value="Unassembled WGS sequence"/>
</dbReference>
<evidence type="ECO:0000313" key="5">
    <source>
        <dbReference type="Proteomes" id="UP000703661"/>
    </source>
</evidence>
<evidence type="ECO:0000256" key="2">
    <source>
        <dbReference type="SAM" id="MobiDB-lite"/>
    </source>
</evidence>
<dbReference type="SMART" id="SM00233">
    <property type="entry name" value="PH"/>
    <property type="match status" value="1"/>
</dbReference>
<feature type="compositionally biased region" description="Polar residues" evidence="2">
    <location>
        <begin position="21"/>
        <end position="30"/>
    </location>
</feature>
<feature type="compositionally biased region" description="Polar residues" evidence="2">
    <location>
        <begin position="118"/>
        <end position="167"/>
    </location>
</feature>